<dbReference type="AlphaFoldDB" id="A0A3P3VSZ5"/>
<dbReference type="GO" id="GO:0089715">
    <property type="term" value="F:tRNA (L-threonylcarbamoyladenosine(37)-C2) methyltransferase activity"/>
    <property type="evidence" value="ECO:0007669"/>
    <property type="project" value="TreeGrafter"/>
</dbReference>
<dbReference type="CDD" id="cd09281">
    <property type="entry name" value="UPF0066"/>
    <property type="match status" value="1"/>
</dbReference>
<evidence type="ECO:0000259" key="3">
    <source>
        <dbReference type="PROSITE" id="PS51668"/>
    </source>
</evidence>
<dbReference type="GO" id="GO:0032259">
    <property type="term" value="P:methylation"/>
    <property type="evidence" value="ECO:0007669"/>
    <property type="project" value="UniProtKB-KW"/>
</dbReference>
<dbReference type="InterPro" id="IPR041369">
    <property type="entry name" value="TrmO_C"/>
</dbReference>
<dbReference type="PANTHER" id="PTHR12818:SF0">
    <property type="entry name" value="TRNA (ADENINE(37)-N6)-METHYLTRANSFERASE"/>
    <property type="match status" value="1"/>
</dbReference>
<dbReference type="Proteomes" id="UP000280792">
    <property type="component" value="Unassembled WGS sequence"/>
</dbReference>
<evidence type="ECO:0000256" key="2">
    <source>
        <dbReference type="ARBA" id="ARBA00033753"/>
    </source>
</evidence>
<dbReference type="Gene3D" id="3.30.2310.10">
    <property type="entry name" value="YaeB-like"/>
    <property type="match status" value="1"/>
</dbReference>
<name>A0A3P3VSZ5_9GAMM</name>
<reference evidence="4 5" key="2">
    <citation type="submission" date="2018-12" db="EMBL/GenBank/DDBJ databases">
        <title>Simiduia agarivorans gen. nov., sp. nov., a marine, agarolytic bacterium isolated from shallow coastal water from Keelung, Taiwan.</title>
        <authorList>
            <person name="Shieh W.Y."/>
        </authorList>
    </citation>
    <scope>NUCLEOTIDE SEQUENCE [LARGE SCALE GENOMIC DNA]</scope>
    <source>
        <strain evidence="4 5">GTF-13</strain>
    </source>
</reference>
<protein>
    <submittedName>
        <fullName evidence="4">tRNA (N6-threonylcarbamoyladenosine(37)-N6)-methyltransferase TrmO</fullName>
    </submittedName>
</protein>
<dbReference type="InterPro" id="IPR023370">
    <property type="entry name" value="TrmO-like_N"/>
</dbReference>
<dbReference type="NCBIfam" id="TIGR00104">
    <property type="entry name" value="tRNA_TsaA"/>
    <property type="match status" value="1"/>
</dbReference>
<dbReference type="InterPro" id="IPR036414">
    <property type="entry name" value="YaeB_N_sf"/>
</dbReference>
<sequence length="239" mass="27202">MPSVTFTPIGIIHSCFRQKFGIPRQPGLVRAARGELELLPPYNRREALAGLEGFSHLWIHFIFHRTMAEGWRPTIRPPRLGGKKRVGVFATRSTHRPNPLGMSVVRLESIVEREGKLLLELSGIDLLDQTPVVDIKPYLPYADIIDDASGGFAPEPDGGAAVRFTVEVEQFCDHYQRQTRRDLRSLVEQILAQDPRPAYLHQSSERSYGMHLWELNVRWRIEDGGFLVYLIEPGEPVNE</sequence>
<reference evidence="4 5" key="1">
    <citation type="submission" date="2018-08" db="EMBL/GenBank/DDBJ databases">
        <authorList>
            <person name="Khan S.A."/>
        </authorList>
    </citation>
    <scope>NUCLEOTIDE SEQUENCE [LARGE SCALE GENOMIC DNA]</scope>
    <source>
        <strain evidence="4 5">GTF-13</strain>
    </source>
</reference>
<accession>A0A3P3VSZ5</accession>
<evidence type="ECO:0000313" key="4">
    <source>
        <dbReference type="EMBL" id="RRJ85437.1"/>
    </source>
</evidence>
<dbReference type="InterPro" id="IPR023368">
    <property type="entry name" value="UPF0066_cons_site"/>
</dbReference>
<dbReference type="Gene3D" id="2.40.30.70">
    <property type="entry name" value="YaeB-like"/>
    <property type="match status" value="1"/>
</dbReference>
<dbReference type="InterPro" id="IPR036413">
    <property type="entry name" value="YaeB-like_sf"/>
</dbReference>
<proteinExistence type="inferred from homology"/>
<dbReference type="PANTHER" id="PTHR12818">
    <property type="entry name" value="TRNA (ADENINE(37)-N6)-METHYLTRANSFERASE"/>
    <property type="match status" value="1"/>
</dbReference>
<comment type="caution">
    <text evidence="4">The sequence shown here is derived from an EMBL/GenBank/DDBJ whole genome shotgun (WGS) entry which is preliminary data.</text>
</comment>
<feature type="domain" description="TsaA-like" evidence="3">
    <location>
        <begin position="6"/>
        <end position="147"/>
    </location>
</feature>
<dbReference type="Pfam" id="PF01980">
    <property type="entry name" value="TrmO_N"/>
    <property type="match status" value="1"/>
</dbReference>
<keyword evidence="1" id="KW-0949">S-adenosyl-L-methionine</keyword>
<dbReference type="InterPro" id="IPR040372">
    <property type="entry name" value="YaeB-like"/>
</dbReference>
<keyword evidence="4" id="KW-0489">Methyltransferase</keyword>
<keyword evidence="5" id="KW-1185">Reference proteome</keyword>
<dbReference type="EMBL" id="QWEZ01000001">
    <property type="protein sequence ID" value="RRJ85437.1"/>
    <property type="molecule type" value="Genomic_DNA"/>
</dbReference>
<dbReference type="FunFam" id="2.40.30.70:FF:000001">
    <property type="entry name" value="tRNA (N6-threonylcarbamoyladenosine(37)-N6)-methyltransferase TrmO"/>
    <property type="match status" value="1"/>
</dbReference>
<evidence type="ECO:0000256" key="1">
    <source>
        <dbReference type="ARBA" id="ARBA00022691"/>
    </source>
</evidence>
<dbReference type="PROSITE" id="PS51668">
    <property type="entry name" value="TSAA_2"/>
    <property type="match status" value="1"/>
</dbReference>
<gene>
    <name evidence="4" type="primary">tsaA</name>
    <name evidence="4" type="ORF">D0544_03750</name>
</gene>
<dbReference type="PROSITE" id="PS01318">
    <property type="entry name" value="TSAA_1"/>
    <property type="match status" value="1"/>
</dbReference>
<dbReference type="Pfam" id="PF18389">
    <property type="entry name" value="TrmO_C"/>
    <property type="match status" value="1"/>
</dbReference>
<evidence type="ECO:0000313" key="5">
    <source>
        <dbReference type="Proteomes" id="UP000280792"/>
    </source>
</evidence>
<keyword evidence="4" id="KW-0808">Transferase</keyword>
<dbReference type="SUPFAM" id="SSF118196">
    <property type="entry name" value="YaeB-like"/>
    <property type="match status" value="1"/>
</dbReference>
<comment type="similarity">
    <text evidence="2">Belongs to the tRNA methyltransferase O family.</text>
</comment>
<organism evidence="4 5">
    <name type="scientific">Aestuariirhabdus litorea</name>
    <dbReference type="NCBI Taxonomy" id="2528527"/>
    <lineage>
        <taxon>Bacteria</taxon>
        <taxon>Pseudomonadati</taxon>
        <taxon>Pseudomonadota</taxon>
        <taxon>Gammaproteobacteria</taxon>
        <taxon>Oceanospirillales</taxon>
        <taxon>Aestuariirhabdaceae</taxon>
        <taxon>Aestuariirhabdus</taxon>
    </lineage>
</organism>